<evidence type="ECO:0000313" key="2">
    <source>
        <dbReference type="EMBL" id="KAK1697644.1"/>
    </source>
</evidence>
<feature type="domain" description="Alpha/beta hydrolase fold-3" evidence="1">
    <location>
        <begin position="2"/>
        <end position="45"/>
    </location>
</feature>
<dbReference type="SUPFAM" id="SSF53474">
    <property type="entry name" value="alpha/beta-Hydrolases"/>
    <property type="match status" value="1"/>
</dbReference>
<dbReference type="EMBL" id="JAUUTY010000001">
    <property type="protein sequence ID" value="KAK1697644.1"/>
    <property type="molecule type" value="Genomic_DNA"/>
</dbReference>
<dbReference type="Proteomes" id="UP001231189">
    <property type="component" value="Unassembled WGS sequence"/>
</dbReference>
<reference evidence="2" key="1">
    <citation type="submission" date="2023-07" db="EMBL/GenBank/DDBJ databases">
        <title>A chromosome-level genome assembly of Lolium multiflorum.</title>
        <authorList>
            <person name="Chen Y."/>
            <person name="Copetti D."/>
            <person name="Kolliker R."/>
            <person name="Studer B."/>
        </authorList>
    </citation>
    <scope>NUCLEOTIDE SEQUENCE</scope>
    <source>
        <strain evidence="2">02402/16</strain>
        <tissue evidence="2">Leaf</tissue>
    </source>
</reference>
<keyword evidence="3" id="KW-1185">Reference proteome</keyword>
<dbReference type="GO" id="GO:0016787">
    <property type="term" value="F:hydrolase activity"/>
    <property type="evidence" value="ECO:0007669"/>
    <property type="project" value="InterPro"/>
</dbReference>
<accession>A0AAD8U4K5</accession>
<organism evidence="2 3">
    <name type="scientific">Lolium multiflorum</name>
    <name type="common">Italian ryegrass</name>
    <name type="synonym">Lolium perenne subsp. multiflorum</name>
    <dbReference type="NCBI Taxonomy" id="4521"/>
    <lineage>
        <taxon>Eukaryota</taxon>
        <taxon>Viridiplantae</taxon>
        <taxon>Streptophyta</taxon>
        <taxon>Embryophyta</taxon>
        <taxon>Tracheophyta</taxon>
        <taxon>Spermatophyta</taxon>
        <taxon>Magnoliopsida</taxon>
        <taxon>Liliopsida</taxon>
        <taxon>Poales</taxon>
        <taxon>Poaceae</taxon>
        <taxon>BOP clade</taxon>
        <taxon>Pooideae</taxon>
        <taxon>Poodae</taxon>
        <taxon>Poeae</taxon>
        <taxon>Poeae Chloroplast Group 2 (Poeae type)</taxon>
        <taxon>Loliodinae</taxon>
        <taxon>Loliinae</taxon>
        <taxon>Lolium</taxon>
    </lineage>
</organism>
<name>A0AAD8U4K5_LOLMU</name>
<comment type="caution">
    <text evidence="2">The sequence shown here is derived from an EMBL/GenBank/DDBJ whole genome shotgun (WGS) entry which is preliminary data.</text>
</comment>
<evidence type="ECO:0000259" key="1">
    <source>
        <dbReference type="Pfam" id="PF07859"/>
    </source>
</evidence>
<sequence>MNHRYAATLAAAVPAVVVFVDCRLATELPIPAAYDNAFAALKAAVGVVGDLEHCRVGALPRPWASEGEPHARGRGISRAPGPVWKECEEEEGMRWWWRMARRKKRERRDAGIGS</sequence>
<proteinExistence type="predicted"/>
<dbReference type="InterPro" id="IPR013094">
    <property type="entry name" value="AB_hydrolase_3"/>
</dbReference>
<dbReference type="InterPro" id="IPR029058">
    <property type="entry name" value="AB_hydrolase_fold"/>
</dbReference>
<dbReference type="AlphaFoldDB" id="A0AAD8U4K5"/>
<evidence type="ECO:0000313" key="3">
    <source>
        <dbReference type="Proteomes" id="UP001231189"/>
    </source>
</evidence>
<dbReference type="Pfam" id="PF07859">
    <property type="entry name" value="Abhydrolase_3"/>
    <property type="match status" value="1"/>
</dbReference>
<gene>
    <name evidence="2" type="ORF">QYE76_014341</name>
</gene>
<protein>
    <recommendedName>
        <fullName evidence="1">Alpha/beta hydrolase fold-3 domain-containing protein</fullName>
    </recommendedName>
</protein>